<dbReference type="InterPro" id="IPR029052">
    <property type="entry name" value="Metallo-depent_PP-like"/>
</dbReference>
<evidence type="ECO:0000256" key="2">
    <source>
        <dbReference type="SAM" id="MobiDB-lite"/>
    </source>
</evidence>
<dbReference type="EMBL" id="JBHLWN010000067">
    <property type="protein sequence ID" value="MFC0214005.1"/>
    <property type="molecule type" value="Genomic_DNA"/>
</dbReference>
<dbReference type="Gene3D" id="2.60.120.430">
    <property type="entry name" value="Galactose-binding lectin"/>
    <property type="match status" value="1"/>
</dbReference>
<dbReference type="InterPro" id="IPR004843">
    <property type="entry name" value="Calcineurin-like_PHP"/>
</dbReference>
<sequence length="2098" mass="224675">MRQAQRLLSLLLGLCMVVTMLVPIQPAQAAEADPAAAQLLDTRRLEIAPDTYYNWYSMRVPRGFEKVHTVEFDPKNPSLELIAGTKGGKVYGMQGVTEMAKYYDKPGQRVIAGVNGDFYDLTGYGTGVPGGLFMGDGKILNTPDSNYGVFLMDYDGTTRYVPNPKLTRTVTIGGVTSDITHINRYRAANQLVLYTFDYADSTKTNEFGDEVVLDVLEGEVKHGQTLKLKVAEVRKDAGNTPLAAGKVVLSASGTARPILAGLKAGDEITASFAFPAGYENIKVAMSGYLLMKDGVVLNSVPPAGVHPRTAIGTKADGTVVMIEIDGRQPGFSEGVETSELGDIMKSMGVINAINLDGGGSSTFIARLPGEASFKLLNTPSDGGERQTGNSLLLVNKAPEGAAAKLVVQPRTERVLAGAKLDLETEAVDGTGHPAAMPGTPSWNVDPEYGTINDQGVFTAGAKAGTAEIQVSANGLTGTGSVEIVTELTELKFPDVERAVDTGASIPLKVQALRSGQQIVAENRLLQWRVEGDIGTVDTDGVFTATNESGKSGKIFVTYGSIETSMTVNVGTPPAMLEDFEGDLSKYLKTAGASYNKAVSSITYEDEYVRFGSKALKLEYDFIGKPSTSGVYLQSIAGADNYIKIPGYPKKIGMWVYGDGSGYWLRAQLRADKGSASGTPINFTDEVTGVNWKGWKYVEADVPAGLKPDLRLDMPVRLMATAAKVKKAGAIYVDNIRALYGPSTDDIEPPIIKNVEPAEGATIKTNVPNIRAIAEDAGYDRTQHPGTTLIDPAKIAMFIDNNPVTHTLYPPEGRIAHKVDVPLVDGLHKAKLQVRDLSGNRTEKEWTFNVDTGSAKFQYSAPSVTFAGGTYAVEIKGSNVSMILGGELKFQFDPTKVEALQFVPGGKLGGGQAQAVVDSAAGTAQVTFSGLSGLALTDADLLGSIRYRMKPDAEGKHTIQFQSGSIKLASSPDRTWPFFGLPLEADIQYGLDVSWDELGVVQGLPTPFTITDAAGAAASDAKLLVDGVERGTADAAGKLTLTDLTAALKTYKVQAVKDSVYSQVKTLTVSKLFGTTTPYNVNVSMGTDPKTERGFTWHTHPSVESTVVELAKLDGFTGFDQPDVKKVAGGSSLFVTYDIGTVRVHKALVSELEPGTTYVYRVGDGSGNVSGQGSFSTAPESGDHLKFLFFGDSQAADSAGFDKWGATLTKAVNEHPDADFLAHAGDMVDSGHLEAQWNLFFDKVKQQLMNTTFVSVLGNHEVTGTKGISDFAQHFNQPGNGLDTLRGTHFSFDYKDAHIVVLNSEYQYAEQKEWLRQDLAATKQKWKIVLFHRGPYGSIYDTVETRSSWTPVFDEFQVDLVLSGHDHIYLRNYMKGNQQAAAGEGTAYVVAGSTGPKFYDLVPKPWTQFYDGEQTQMYVAVETVGNEMTVVTKTVAGREVDRFTLSKKQAESVVLNKPEVQLPLGGSVQLEATVLPADAADRSVTWSVYSSTAPSVVEVTNDGLVKAIGVGSAVVRASSVIEGVYADSLVRVLDSAQAIRISGSSELTVGASEVTVTEIVYNGRWIPVTSGVMYASERTEVAEIQADGTVIAKSAGQTVISATYGELRDSYMLTVTNPVVELRLSVGDKHMKVGDSSQTVLTAVYADDSSRHITDGIVYTSSDNAIVSVNTDGLIKALRAGEATITAYYGGKSSAVTVKVTERSDDSSDSSDSPQTPVPSANPPQQPQTKLEEQLKAGGALELQGDKRQLELPGTVLELLQDKPSITVKSEQVAVEIPSSILSKLLELVPADQRKDSTISFGVAPVASRTVEQALHTAGQQNGATIETVGDVLDFHLEVKTKDGKTGKLTSFSEPITLTFNAQPTADRRLAGVYYISDSGELEYVGGKWVNGTLVASVTHFSQYAVLKYSKSFADVPAGHWAADEIQVLAAKHLVQGINEREYALTRNVTRAEFTALLVRILGLKQESGTTFKDVHAEDWFAQDVAKAVKAGIVNGVSADTFAPQADITRQEVAAMIVRAQQFAGAGDRASGGAVMVQTSFADMEDAPAWAQEAVGAAYSLGLIQGRSDTRYEPQAAMTRAESAQVLYNMLQLIERQTK</sequence>
<protein>
    <submittedName>
        <fullName evidence="5">Phosphodiester glycosidase family protein</fullName>
    </submittedName>
</protein>
<dbReference type="InterPro" id="IPR015914">
    <property type="entry name" value="PAPs_N"/>
</dbReference>
<keyword evidence="5" id="KW-0326">Glycosidase</keyword>
<dbReference type="Pfam" id="PF00149">
    <property type="entry name" value="Metallophos"/>
    <property type="match status" value="1"/>
</dbReference>
<dbReference type="InterPro" id="IPR008963">
    <property type="entry name" value="Purple_acid_Pase-like_N"/>
</dbReference>
<evidence type="ECO:0000256" key="1">
    <source>
        <dbReference type="ARBA" id="ARBA00022729"/>
    </source>
</evidence>
<dbReference type="SUPFAM" id="SSF56300">
    <property type="entry name" value="Metallo-dependent phosphatases"/>
    <property type="match status" value="1"/>
</dbReference>
<evidence type="ECO:0000259" key="4">
    <source>
        <dbReference type="PROSITE" id="PS51272"/>
    </source>
</evidence>
<feature type="region of interest" description="Disordered" evidence="2">
    <location>
        <begin position="1699"/>
        <end position="1728"/>
    </location>
</feature>
<dbReference type="InterPro" id="IPR008964">
    <property type="entry name" value="Invasin/intimin_cell_adhesion"/>
</dbReference>
<name>A0ABV6DMY1_9BACL</name>
<reference evidence="5 6" key="1">
    <citation type="submission" date="2024-09" db="EMBL/GenBank/DDBJ databases">
        <authorList>
            <person name="Sun Q."/>
            <person name="Mori K."/>
        </authorList>
    </citation>
    <scope>NUCLEOTIDE SEQUENCE [LARGE SCALE GENOMIC DNA]</scope>
    <source>
        <strain evidence="5 6">CCM 7759</strain>
    </source>
</reference>
<keyword evidence="1 3" id="KW-0732">Signal</keyword>
<dbReference type="Gene3D" id="3.60.21.10">
    <property type="match status" value="1"/>
</dbReference>
<dbReference type="SUPFAM" id="SSF49363">
    <property type="entry name" value="Purple acid phosphatase, N-terminal domain"/>
    <property type="match status" value="1"/>
</dbReference>
<dbReference type="Pfam" id="PF00395">
    <property type="entry name" value="SLH"/>
    <property type="match status" value="3"/>
</dbReference>
<dbReference type="GO" id="GO:0016798">
    <property type="term" value="F:hydrolase activity, acting on glycosyl bonds"/>
    <property type="evidence" value="ECO:0007669"/>
    <property type="project" value="UniProtKB-KW"/>
</dbReference>
<gene>
    <name evidence="5" type="ORF">ACFFK0_16365</name>
</gene>
<dbReference type="PROSITE" id="PS51272">
    <property type="entry name" value="SLH"/>
    <property type="match status" value="3"/>
</dbReference>
<dbReference type="Gene3D" id="2.60.40.680">
    <property type="match status" value="1"/>
</dbReference>
<dbReference type="InterPro" id="IPR018711">
    <property type="entry name" value="NAGPA"/>
</dbReference>
<dbReference type="CDD" id="cd08547">
    <property type="entry name" value="Type_II_cohesin"/>
    <property type="match status" value="1"/>
</dbReference>
<feature type="domain" description="SLH" evidence="4">
    <location>
        <begin position="2037"/>
        <end position="2098"/>
    </location>
</feature>
<dbReference type="PANTHER" id="PTHR45867">
    <property type="entry name" value="PURPLE ACID PHOSPHATASE"/>
    <property type="match status" value="1"/>
</dbReference>
<feature type="domain" description="SLH" evidence="4">
    <location>
        <begin position="1908"/>
        <end position="1966"/>
    </location>
</feature>
<dbReference type="InterPro" id="IPR001119">
    <property type="entry name" value="SLH_dom"/>
</dbReference>
<keyword evidence="5" id="KW-0378">Hydrolase</keyword>
<dbReference type="Pfam" id="PF09992">
    <property type="entry name" value="NAGPA"/>
    <property type="match status" value="1"/>
</dbReference>
<dbReference type="Gene3D" id="2.60.40.380">
    <property type="entry name" value="Purple acid phosphatase-like, N-terminal"/>
    <property type="match status" value="1"/>
</dbReference>
<comment type="caution">
    <text evidence="5">The sequence shown here is derived from an EMBL/GenBank/DDBJ whole genome shotgun (WGS) entry which is preliminary data.</text>
</comment>
<dbReference type="SUPFAM" id="SSF49373">
    <property type="entry name" value="Invasin/intimin cell-adhesion fragments"/>
    <property type="match status" value="3"/>
</dbReference>
<dbReference type="Proteomes" id="UP001589776">
    <property type="component" value="Unassembled WGS sequence"/>
</dbReference>
<proteinExistence type="predicted"/>
<dbReference type="SMART" id="SM00635">
    <property type="entry name" value="BID_2"/>
    <property type="match status" value="3"/>
</dbReference>
<evidence type="ECO:0000313" key="6">
    <source>
        <dbReference type="Proteomes" id="UP001589776"/>
    </source>
</evidence>
<dbReference type="RefSeq" id="WP_377471338.1">
    <property type="nucleotide sequence ID" value="NZ_JBHLWN010000067.1"/>
</dbReference>
<keyword evidence="6" id="KW-1185">Reference proteome</keyword>
<feature type="compositionally biased region" description="Pro residues" evidence="2">
    <location>
        <begin position="1715"/>
        <end position="1725"/>
    </location>
</feature>
<evidence type="ECO:0000256" key="3">
    <source>
        <dbReference type="SAM" id="SignalP"/>
    </source>
</evidence>
<dbReference type="PANTHER" id="PTHR45867:SF3">
    <property type="entry name" value="ACID PHOSPHATASE TYPE 7"/>
    <property type="match status" value="1"/>
</dbReference>
<dbReference type="Gene3D" id="2.60.40.1080">
    <property type="match status" value="3"/>
</dbReference>
<organism evidence="5 6">
    <name type="scientific">Paenibacillus chartarius</name>
    <dbReference type="NCBI Taxonomy" id="747481"/>
    <lineage>
        <taxon>Bacteria</taxon>
        <taxon>Bacillati</taxon>
        <taxon>Bacillota</taxon>
        <taxon>Bacilli</taxon>
        <taxon>Bacillales</taxon>
        <taxon>Paenibacillaceae</taxon>
        <taxon>Paenibacillus</taxon>
    </lineage>
</organism>
<evidence type="ECO:0000313" key="5">
    <source>
        <dbReference type="EMBL" id="MFC0214005.1"/>
    </source>
</evidence>
<dbReference type="Pfam" id="PF02368">
    <property type="entry name" value="Big_2"/>
    <property type="match status" value="2"/>
</dbReference>
<feature type="chain" id="PRO_5046279381" evidence="3">
    <location>
        <begin position="30"/>
        <end position="2098"/>
    </location>
</feature>
<dbReference type="Pfam" id="PF16656">
    <property type="entry name" value="Pur_ac_phosph_N"/>
    <property type="match status" value="1"/>
</dbReference>
<accession>A0ABV6DMY1</accession>
<dbReference type="InterPro" id="IPR003343">
    <property type="entry name" value="Big_2"/>
</dbReference>
<feature type="signal peptide" evidence="3">
    <location>
        <begin position="1"/>
        <end position="29"/>
    </location>
</feature>
<feature type="domain" description="SLH" evidence="4">
    <location>
        <begin position="1967"/>
        <end position="2030"/>
    </location>
</feature>